<sequence length="230" mass="24713">MLECTDIRSGYGEVEVLHHVSFTVGNEIFAVLGANGAGKSTLMKTISRLLPLNGGAMVFDGTDVTTVPPHRFAAMGMAYVPQEANIFPDLTVAENLTIGGMIGKRSRSERLEEIFELFPAVSDRFDQAAGTLSGGEAQMVAVGRALMQDPKLLLLDEPTAGLSPKYVDQLLTTIQRIHKERNLSVLLAEQNATAALAVADRALILALGRVFLNTEAAQVDTSALKQGYRI</sequence>
<dbReference type="Gene3D" id="3.40.50.300">
    <property type="entry name" value="P-loop containing nucleotide triphosphate hydrolases"/>
    <property type="match status" value="1"/>
</dbReference>
<dbReference type="OrthoDB" id="9776369at2"/>
<dbReference type="InterPro" id="IPR027417">
    <property type="entry name" value="P-loop_NTPase"/>
</dbReference>
<dbReference type="SUPFAM" id="SSF52540">
    <property type="entry name" value="P-loop containing nucleoside triphosphate hydrolases"/>
    <property type="match status" value="1"/>
</dbReference>
<gene>
    <name evidence="7" type="primary">livF_5</name>
    <name evidence="7" type="ORF">NCTC10821_04824</name>
</gene>
<dbReference type="CDD" id="cd03224">
    <property type="entry name" value="ABC_TM1139_LivF_branched"/>
    <property type="match status" value="1"/>
</dbReference>
<name>A0A378TNB2_9MYCO</name>
<dbReference type="PANTHER" id="PTHR43820:SF4">
    <property type="entry name" value="HIGH-AFFINITY BRANCHED-CHAIN AMINO ACID TRANSPORT ATP-BINDING PROTEIN LIVF"/>
    <property type="match status" value="1"/>
</dbReference>
<dbReference type="GO" id="GO:0016887">
    <property type="term" value="F:ATP hydrolysis activity"/>
    <property type="evidence" value="ECO:0007669"/>
    <property type="project" value="InterPro"/>
</dbReference>
<keyword evidence="4" id="KW-0067">ATP-binding</keyword>
<dbReference type="RefSeq" id="WP_115280250.1">
    <property type="nucleotide sequence ID" value="NZ_AP022600.1"/>
</dbReference>
<protein>
    <submittedName>
        <fullName evidence="7">ABC transporter--like protein</fullName>
    </submittedName>
</protein>
<dbReference type="Pfam" id="PF00005">
    <property type="entry name" value="ABC_tran"/>
    <property type="match status" value="1"/>
</dbReference>
<dbReference type="InterPro" id="IPR017871">
    <property type="entry name" value="ABC_transporter-like_CS"/>
</dbReference>
<dbReference type="InterPro" id="IPR052156">
    <property type="entry name" value="BCAA_Transport_ATP-bd_LivF"/>
</dbReference>
<proteinExistence type="inferred from homology"/>
<dbReference type="InterPro" id="IPR003439">
    <property type="entry name" value="ABC_transporter-like_ATP-bd"/>
</dbReference>
<feature type="domain" description="ABC transporter" evidence="6">
    <location>
        <begin position="2"/>
        <end position="230"/>
    </location>
</feature>
<comment type="similarity">
    <text evidence="1">Belongs to the ABC transporter superfamily.</text>
</comment>
<dbReference type="GO" id="GO:0015658">
    <property type="term" value="F:branched-chain amino acid transmembrane transporter activity"/>
    <property type="evidence" value="ECO:0007669"/>
    <property type="project" value="TreeGrafter"/>
</dbReference>
<evidence type="ECO:0000313" key="7">
    <source>
        <dbReference type="EMBL" id="STZ61275.1"/>
    </source>
</evidence>
<dbReference type="InterPro" id="IPR003593">
    <property type="entry name" value="AAA+_ATPase"/>
</dbReference>
<dbReference type="GO" id="GO:0005524">
    <property type="term" value="F:ATP binding"/>
    <property type="evidence" value="ECO:0007669"/>
    <property type="project" value="UniProtKB-KW"/>
</dbReference>
<keyword evidence="3" id="KW-0547">Nucleotide-binding</keyword>
<dbReference type="Proteomes" id="UP000254978">
    <property type="component" value="Unassembled WGS sequence"/>
</dbReference>
<keyword evidence="2" id="KW-0813">Transport</keyword>
<dbReference type="GO" id="GO:0015807">
    <property type="term" value="P:L-amino acid transport"/>
    <property type="evidence" value="ECO:0007669"/>
    <property type="project" value="TreeGrafter"/>
</dbReference>
<evidence type="ECO:0000256" key="3">
    <source>
        <dbReference type="ARBA" id="ARBA00022741"/>
    </source>
</evidence>
<dbReference type="AlphaFoldDB" id="A0A378TNB2"/>
<dbReference type="PROSITE" id="PS00211">
    <property type="entry name" value="ABC_TRANSPORTER_1"/>
    <property type="match status" value="1"/>
</dbReference>
<evidence type="ECO:0000256" key="1">
    <source>
        <dbReference type="ARBA" id="ARBA00005417"/>
    </source>
</evidence>
<evidence type="ECO:0000256" key="5">
    <source>
        <dbReference type="ARBA" id="ARBA00022970"/>
    </source>
</evidence>
<evidence type="ECO:0000256" key="4">
    <source>
        <dbReference type="ARBA" id="ARBA00022840"/>
    </source>
</evidence>
<keyword evidence="8" id="KW-1185">Reference proteome</keyword>
<evidence type="ECO:0000313" key="8">
    <source>
        <dbReference type="Proteomes" id="UP000254978"/>
    </source>
</evidence>
<dbReference type="PANTHER" id="PTHR43820">
    <property type="entry name" value="HIGH-AFFINITY BRANCHED-CHAIN AMINO ACID TRANSPORT ATP-BINDING PROTEIN LIVF"/>
    <property type="match status" value="1"/>
</dbReference>
<reference evidence="7 8" key="1">
    <citation type="submission" date="2018-06" db="EMBL/GenBank/DDBJ databases">
        <authorList>
            <consortium name="Pathogen Informatics"/>
            <person name="Doyle S."/>
        </authorList>
    </citation>
    <scope>NUCLEOTIDE SEQUENCE [LARGE SCALE GENOMIC DNA]</scope>
    <source>
        <strain evidence="7 8">NCTC10821</strain>
    </source>
</reference>
<organism evidence="7 8">
    <name type="scientific">Mycolicibacterium tokaiense</name>
    <dbReference type="NCBI Taxonomy" id="39695"/>
    <lineage>
        <taxon>Bacteria</taxon>
        <taxon>Bacillati</taxon>
        <taxon>Actinomycetota</taxon>
        <taxon>Actinomycetes</taxon>
        <taxon>Mycobacteriales</taxon>
        <taxon>Mycobacteriaceae</taxon>
        <taxon>Mycolicibacterium</taxon>
    </lineage>
</organism>
<dbReference type="EMBL" id="UGQT01000001">
    <property type="protein sequence ID" value="STZ61275.1"/>
    <property type="molecule type" value="Genomic_DNA"/>
</dbReference>
<accession>A0A378TNB2</accession>
<evidence type="ECO:0000256" key="2">
    <source>
        <dbReference type="ARBA" id="ARBA00022448"/>
    </source>
</evidence>
<keyword evidence="5" id="KW-0029">Amino-acid transport</keyword>
<dbReference type="SMART" id="SM00382">
    <property type="entry name" value="AAA"/>
    <property type="match status" value="1"/>
</dbReference>
<evidence type="ECO:0000259" key="6">
    <source>
        <dbReference type="PROSITE" id="PS50893"/>
    </source>
</evidence>
<dbReference type="PROSITE" id="PS50893">
    <property type="entry name" value="ABC_TRANSPORTER_2"/>
    <property type="match status" value="1"/>
</dbReference>